<gene>
    <name evidence="4" type="ORF">HCN44_008271</name>
</gene>
<keyword evidence="2" id="KW-0963">Cytoplasm</keyword>
<accession>A0A835CMU2</accession>
<evidence type="ECO:0000313" key="5">
    <source>
        <dbReference type="Proteomes" id="UP000639338"/>
    </source>
</evidence>
<evidence type="ECO:0000256" key="3">
    <source>
        <dbReference type="ARBA" id="ARBA00061308"/>
    </source>
</evidence>
<dbReference type="GO" id="GO:0006974">
    <property type="term" value="P:DNA damage response"/>
    <property type="evidence" value="ECO:0007669"/>
    <property type="project" value="InterPro"/>
</dbReference>
<keyword evidence="5" id="KW-1185">Reference proteome</keyword>
<evidence type="ECO:0000256" key="1">
    <source>
        <dbReference type="ARBA" id="ARBA00004496"/>
    </source>
</evidence>
<dbReference type="GO" id="GO:0008283">
    <property type="term" value="P:cell population proliferation"/>
    <property type="evidence" value="ECO:0007669"/>
    <property type="project" value="InterPro"/>
</dbReference>
<evidence type="ECO:0000256" key="2">
    <source>
        <dbReference type="ARBA" id="ARBA00022490"/>
    </source>
</evidence>
<dbReference type="InterPro" id="IPR016024">
    <property type="entry name" value="ARM-type_fold"/>
</dbReference>
<dbReference type="OrthoDB" id="10057956at2759"/>
<dbReference type="InterPro" id="IPR011989">
    <property type="entry name" value="ARM-like"/>
</dbReference>
<proteinExistence type="inferred from homology"/>
<dbReference type="InterPro" id="IPR038904">
    <property type="entry name" value="BRAT1"/>
</dbReference>
<evidence type="ECO:0000313" key="4">
    <source>
        <dbReference type="EMBL" id="KAF7989597.1"/>
    </source>
</evidence>
<organism evidence="4 5">
    <name type="scientific">Aphidius gifuensis</name>
    <name type="common">Parasitoid wasp</name>
    <dbReference type="NCBI Taxonomy" id="684658"/>
    <lineage>
        <taxon>Eukaryota</taxon>
        <taxon>Metazoa</taxon>
        <taxon>Ecdysozoa</taxon>
        <taxon>Arthropoda</taxon>
        <taxon>Hexapoda</taxon>
        <taxon>Insecta</taxon>
        <taxon>Pterygota</taxon>
        <taxon>Neoptera</taxon>
        <taxon>Endopterygota</taxon>
        <taxon>Hymenoptera</taxon>
        <taxon>Apocrita</taxon>
        <taxon>Ichneumonoidea</taxon>
        <taxon>Braconidae</taxon>
        <taxon>Aphidiinae</taxon>
        <taxon>Aphidius</taxon>
    </lineage>
</organism>
<dbReference type="Proteomes" id="UP000639338">
    <property type="component" value="Unassembled WGS sequence"/>
</dbReference>
<dbReference type="GO" id="GO:0005634">
    <property type="term" value="C:nucleus"/>
    <property type="evidence" value="ECO:0007669"/>
    <property type="project" value="TreeGrafter"/>
</dbReference>
<dbReference type="PANTHER" id="PTHR21331:SF2">
    <property type="entry name" value="BRCA1-ASSOCIATED ATM ACTIVATOR 1"/>
    <property type="match status" value="1"/>
</dbReference>
<dbReference type="Gene3D" id="1.25.10.10">
    <property type="entry name" value="Leucine-rich Repeat Variant"/>
    <property type="match status" value="1"/>
</dbReference>
<reference evidence="4 5" key="1">
    <citation type="submission" date="2020-08" db="EMBL/GenBank/DDBJ databases">
        <title>Aphidius gifuensis genome sequencing and assembly.</title>
        <authorList>
            <person name="Du Z."/>
        </authorList>
    </citation>
    <scope>NUCLEOTIDE SEQUENCE [LARGE SCALE GENOMIC DNA]</scope>
    <source>
        <strain evidence="4">YNYX2018</strain>
        <tissue evidence="4">Adults</tissue>
    </source>
</reference>
<sequence>MTANINNDKLSEVLKLFLLPNYNVVSTTYLDLLLTHIADNKNEAQQYELLKNWIIEALNIWSQDDNKPCQSVGVFTLKLIGILSKDENYFYDIINNDIFNKIFKIFNLRNDDLSASMKMAYTSLLVDIIDHKIGRQWIKNTGIWIDMVKYAQLNPTMYVTRETQKFIYTMLAEESQDKVFCKNIIIAISEPIINNKFNGNLHGIDLSDVYEDQQNQICTTFDLITSIYDNILFKNMDNTIPDMFEELCDLTSRTVAFIEAWINTRLFKNIQTLWILICFYKLKKGLNHDKLIIDAEGWENYRSLFCHVQINLIKKNKIIDSLRSNKLALIYWKKLQTLRPFEMPHGHKFNHQNIALMITPMGSLLKRELMQNEFCKIFIDKLFDVTCQPVQRICYDLKDAMDKEKINAQYICKASIEMLIEIIDVMDRSTAVITFQSMLHTLNNFMPNSSPCMTKNNDINNKKKFTTQTIFDGDPIVDNPLILPTLLDGIAIMTDKFQFKWADCLETICVLTLAQGILNNPGAQPNLCVKALQLCKLSIQNFMPPNLALLVESDSNMNDIGTTLYKRLHDQNWEVRDSVLEVLTTIATISENKYPAFQDILIHHKFLTVAIDIFMNDGESYVRASAIKFIYITIKIDKLWNEELSNLNLPDKIITLFNNESEAIVRKESVTLIKELYIFRKWQKSMIDEMIKTMADAAVNDLHWEVKINALEFWRYFIKLQLQDQGMLDGCFPNVTFSKDDRKIVSLNENEIKRRLNKALDNMAKDNCLGVLISTLNDDCDFEVSKTSADIIKNLKDVLLKYKIDQPEPAELSLKDYPTIDTNYIKTPIVMKNNSHDNSAIKILDEIVDSNDANLLSKIYENSLNINNNNELKKIQKIINITRENFLCIILNTDVELFIDEKKKWLNNYTISFDSVLEDIITVYNQKGINNTMDCY</sequence>
<dbReference type="PANTHER" id="PTHR21331">
    <property type="entry name" value="BRCA1-ASSOCIATED ATM ACTIVATOR 1"/>
    <property type="match status" value="1"/>
</dbReference>
<protein>
    <recommendedName>
        <fullName evidence="6">BRCA1-associated ATM activator 1</fullName>
    </recommendedName>
</protein>
<comment type="caution">
    <text evidence="4">The sequence shown here is derived from an EMBL/GenBank/DDBJ whole genome shotgun (WGS) entry which is preliminary data.</text>
</comment>
<dbReference type="AlphaFoldDB" id="A0A835CMU2"/>
<comment type="similarity">
    <text evidence="3">Belongs to the BRAT1 family.</text>
</comment>
<dbReference type="GO" id="GO:0005737">
    <property type="term" value="C:cytoplasm"/>
    <property type="evidence" value="ECO:0007669"/>
    <property type="project" value="UniProtKB-SubCell"/>
</dbReference>
<dbReference type="SUPFAM" id="SSF48371">
    <property type="entry name" value="ARM repeat"/>
    <property type="match status" value="1"/>
</dbReference>
<dbReference type="EMBL" id="JACMRX010000005">
    <property type="protein sequence ID" value="KAF7989597.1"/>
    <property type="molecule type" value="Genomic_DNA"/>
</dbReference>
<name>A0A835CMU2_APHGI</name>
<evidence type="ECO:0008006" key="6">
    <source>
        <dbReference type="Google" id="ProtNLM"/>
    </source>
</evidence>
<comment type="subcellular location">
    <subcellularLocation>
        <location evidence="1">Cytoplasm</location>
    </subcellularLocation>
</comment>